<dbReference type="RefSeq" id="WP_034119202.1">
    <property type="nucleotide sequence ID" value="NZ_JAEKCT010000017.1"/>
</dbReference>
<evidence type="ECO:0000313" key="2">
    <source>
        <dbReference type="EMBL" id="MBK3457953.1"/>
    </source>
</evidence>
<feature type="region of interest" description="Disordered" evidence="1">
    <location>
        <begin position="592"/>
        <end position="612"/>
    </location>
</feature>
<comment type="caution">
    <text evidence="3">The sequence shown here is derived from an EMBL/GenBank/DDBJ whole genome shotgun (WGS) entry which is preliminary data.</text>
</comment>
<evidence type="ECO:0000313" key="5">
    <source>
        <dbReference type="Proteomes" id="UP000620382"/>
    </source>
</evidence>
<sequence>MSDQCKSSLEPGQSLCSVTHCESYRQSSAMARWCKCKDWQGNPMPDCTPMGGNFPVETYNCFNKTTKERRAITQDACQILRDDNHDWSWQACYCCCSCFAWGTRVTVAEGEYRTVQFIGVGDPVLTSTLEVVGGKPRLKWESRAVTFSDGMVAAPHQPAVLLQYGDQGELAVTLDQPMLLANGSLKSADRLTLDDELVDRDGKPVKLHAVVLGKFTLGFHALATQDFSQAEFVERYLETNGVIAGDHLVMAMQDDDKLASRFVKGHDALPRIGSSAYAKTRKGSSDYSQLSSKAREIANDAFLSLEELLTGRSAVPYGASPYMTQKQAADVAVNGTFRGLGQSYLRAEFNYLEKLFEAFYPKINFYLDWEDLHPNQYAFKAYGQDTVYLSGQLLRLEGMHKQGLALIMAQGVGRFVKASYTNDEGLTCTGLADYFGTNEVLQTVFYGTWGAWVNPGLEQVKALFSLINPVNLIGHEKCSTPSIPCRVESMQAALLGMPLPACAGGPVPNSLTLDSAQWTTYEGALAVLVSFNQRLNILSAKIPANYELKADEQPIPVALVQMDNNLPWQAWLVIDERFKPSGQATLTVRDIRSDNGSTLDPDASSVVVEGTP</sequence>
<organism evidence="3 4">
    <name type="scientific">Pseudomonas haemolytica</name>
    <dbReference type="NCBI Taxonomy" id="2600065"/>
    <lineage>
        <taxon>Bacteria</taxon>
        <taxon>Pseudomonadati</taxon>
        <taxon>Pseudomonadota</taxon>
        <taxon>Gammaproteobacteria</taxon>
        <taxon>Pseudomonadales</taxon>
        <taxon>Pseudomonadaceae</taxon>
        <taxon>Pseudomonas</taxon>
    </lineage>
</organism>
<dbReference type="Proteomes" id="UP000408764">
    <property type="component" value="Unassembled WGS sequence"/>
</dbReference>
<protein>
    <submittedName>
        <fullName evidence="3">Uncharacterized protein</fullName>
    </submittedName>
</protein>
<dbReference type="EMBL" id="JAENSR010000001">
    <property type="protein sequence ID" value="MBK3457953.1"/>
    <property type="molecule type" value="Genomic_DNA"/>
</dbReference>
<evidence type="ECO:0000313" key="4">
    <source>
        <dbReference type="Proteomes" id="UP000408764"/>
    </source>
</evidence>
<reference evidence="2 5" key="2">
    <citation type="submission" date="2021-01" db="EMBL/GenBank/DDBJ databases">
        <title>Antibiotic resistance and phylogeny of Pseudomonas spp. isolated over three decades from chicken meat in the Norwegian food chain.</title>
        <authorList>
            <person name="Moen B."/>
        </authorList>
    </citation>
    <scope>NUCLEOTIDE SEQUENCE [LARGE SCALE GENOMIC DNA]</scope>
    <source>
        <strain evidence="2 5">MF6766</strain>
    </source>
</reference>
<dbReference type="EMBL" id="VOIW01000005">
    <property type="protein sequence ID" value="MRJ38672.1"/>
    <property type="molecule type" value="Genomic_DNA"/>
</dbReference>
<name>A0A5P1DE68_9PSED</name>
<dbReference type="Gene3D" id="2.170.16.10">
    <property type="entry name" value="Hedgehog/Intein (Hint) domain"/>
    <property type="match status" value="1"/>
</dbReference>
<dbReference type="OrthoDB" id="7191465at2"/>
<reference evidence="3 4" key="1">
    <citation type="submission" date="2019-08" db="EMBL/GenBank/DDBJ databases">
        <title>Pseudomonas haemolytica sp. nov. isolated from raw milk and skim milk concentrate.</title>
        <authorList>
            <person name="Hofmann K."/>
            <person name="Huptas C."/>
            <person name="Doll E."/>
            <person name="Scherer S."/>
            <person name="Wenning M."/>
        </authorList>
    </citation>
    <scope>NUCLEOTIDE SEQUENCE [LARGE SCALE GENOMIC DNA]</scope>
    <source>
        <strain evidence="3 4">DSM 108987</strain>
    </source>
</reference>
<keyword evidence="5" id="KW-1185">Reference proteome</keyword>
<dbReference type="Proteomes" id="UP000620382">
    <property type="component" value="Unassembled WGS sequence"/>
</dbReference>
<accession>A0A5P1DE68</accession>
<proteinExistence type="predicted"/>
<evidence type="ECO:0000313" key="3">
    <source>
        <dbReference type="EMBL" id="MRJ38672.1"/>
    </source>
</evidence>
<dbReference type="AlphaFoldDB" id="A0A5P1DE68"/>
<evidence type="ECO:0000256" key="1">
    <source>
        <dbReference type="SAM" id="MobiDB-lite"/>
    </source>
</evidence>
<gene>
    <name evidence="3" type="ORF">FRT59_17080</name>
    <name evidence="2" type="ORF">JJD71_02600</name>
</gene>